<comment type="caution">
    <text evidence="3">The sequence shown here is derived from an EMBL/GenBank/DDBJ whole genome shotgun (WGS) entry which is preliminary data.</text>
</comment>
<accession>A0A7W9KEA1</accession>
<name>A0A7W9KEA1_9PSEU</name>
<keyword evidence="4" id="KW-1185">Reference proteome</keyword>
<keyword evidence="1" id="KW-0378">Hydrolase</keyword>
<reference evidence="3 4" key="1">
    <citation type="submission" date="2020-08" db="EMBL/GenBank/DDBJ databases">
        <title>Sequencing the genomes of 1000 actinobacteria strains.</title>
        <authorList>
            <person name="Klenk H.-P."/>
        </authorList>
    </citation>
    <scope>NUCLEOTIDE SEQUENCE [LARGE SCALE GENOMIC DNA]</scope>
    <source>
        <strain evidence="3 4">DSM 43851</strain>
    </source>
</reference>
<dbReference type="AlphaFoldDB" id="A0A7W9KEA1"/>
<protein>
    <recommendedName>
        <fullName evidence="2">PPM-type phosphatase domain-containing protein</fullName>
    </recommendedName>
</protein>
<dbReference type="SUPFAM" id="SSF81606">
    <property type="entry name" value="PP2C-like"/>
    <property type="match status" value="1"/>
</dbReference>
<dbReference type="PANTHER" id="PTHR43156">
    <property type="entry name" value="STAGE II SPORULATION PROTEIN E-RELATED"/>
    <property type="match status" value="1"/>
</dbReference>
<evidence type="ECO:0000259" key="2">
    <source>
        <dbReference type="SMART" id="SM00331"/>
    </source>
</evidence>
<feature type="domain" description="PPM-type phosphatase" evidence="2">
    <location>
        <begin position="160"/>
        <end position="409"/>
    </location>
</feature>
<proteinExistence type="predicted"/>
<evidence type="ECO:0000256" key="1">
    <source>
        <dbReference type="ARBA" id="ARBA00022801"/>
    </source>
</evidence>
<dbReference type="RefSeq" id="WP_184860726.1">
    <property type="nucleotide sequence ID" value="NZ_BAAAWY010000038.1"/>
</dbReference>
<evidence type="ECO:0000313" key="4">
    <source>
        <dbReference type="Proteomes" id="UP000585638"/>
    </source>
</evidence>
<dbReference type="Pfam" id="PF07228">
    <property type="entry name" value="SpoIIE"/>
    <property type="match status" value="1"/>
</dbReference>
<dbReference type="GO" id="GO:0016791">
    <property type="term" value="F:phosphatase activity"/>
    <property type="evidence" value="ECO:0007669"/>
    <property type="project" value="TreeGrafter"/>
</dbReference>
<dbReference type="InterPro" id="IPR011006">
    <property type="entry name" value="CheY-like_superfamily"/>
</dbReference>
<dbReference type="EMBL" id="JACHIR010000001">
    <property type="protein sequence ID" value="MBB5890941.1"/>
    <property type="molecule type" value="Genomic_DNA"/>
</dbReference>
<dbReference type="SUPFAM" id="SSF52172">
    <property type="entry name" value="CheY-like"/>
    <property type="match status" value="1"/>
</dbReference>
<sequence length="410" mass="44265">MAATIALVVAEEHAATRELDEALRAAGFAVRHAVPGQEHSVAASAEPPDIVLVSASLGLHRLATLGQRFAADELNPTIVVFPQDDYGALEACVGAGFDWVVPPYLPTLLRSRLSTCWERSQLAIAVEDMAAVANLREYERDMSIAREIQAGFLPEHLPSAHGWDFAVRFRPAKEVAGDFYDGFELVNGRRLGFLVADVCDKGVGAALFMALIRTLLRHTAEHTGSWWQDDIVHEVLVDSEVEAGGALPALVSVGAGPLVQSVVGTNRYMARNHLRQGYFATLFFGVLDPTSGALLYINGGHNPPVLVRADGEITTLRPTGPAVGILADSSYTLGHTTLGPGDFLFVYTDGVVDARDANGGLFGYERMLDAVRTPCDTPEQLLNIMDTHLGRHVGQADQFDDITMLAVRRD</sequence>
<dbReference type="Gene3D" id="3.60.40.10">
    <property type="entry name" value="PPM-type phosphatase domain"/>
    <property type="match status" value="1"/>
</dbReference>
<dbReference type="InterPro" id="IPR036457">
    <property type="entry name" value="PPM-type-like_dom_sf"/>
</dbReference>
<organism evidence="3 4">
    <name type="scientific">Kutzneria kofuensis</name>
    <dbReference type="NCBI Taxonomy" id="103725"/>
    <lineage>
        <taxon>Bacteria</taxon>
        <taxon>Bacillati</taxon>
        <taxon>Actinomycetota</taxon>
        <taxon>Actinomycetes</taxon>
        <taxon>Pseudonocardiales</taxon>
        <taxon>Pseudonocardiaceae</taxon>
        <taxon>Kutzneria</taxon>
    </lineage>
</organism>
<dbReference type="InterPro" id="IPR052016">
    <property type="entry name" value="Bact_Sigma-Reg"/>
</dbReference>
<dbReference type="InterPro" id="IPR001932">
    <property type="entry name" value="PPM-type_phosphatase-like_dom"/>
</dbReference>
<gene>
    <name evidence="3" type="ORF">BJ998_002137</name>
</gene>
<dbReference type="PANTHER" id="PTHR43156:SF2">
    <property type="entry name" value="STAGE II SPORULATION PROTEIN E"/>
    <property type="match status" value="1"/>
</dbReference>
<dbReference type="SMART" id="SM00331">
    <property type="entry name" value="PP2C_SIG"/>
    <property type="match status" value="1"/>
</dbReference>
<evidence type="ECO:0000313" key="3">
    <source>
        <dbReference type="EMBL" id="MBB5890941.1"/>
    </source>
</evidence>
<dbReference type="Proteomes" id="UP000585638">
    <property type="component" value="Unassembled WGS sequence"/>
</dbReference>